<feature type="transmembrane region" description="Helical" evidence="1">
    <location>
        <begin position="21"/>
        <end position="45"/>
    </location>
</feature>
<evidence type="ECO:0000256" key="1">
    <source>
        <dbReference type="SAM" id="Phobius"/>
    </source>
</evidence>
<dbReference type="AlphaFoldDB" id="T1B2D3"/>
<keyword evidence="1" id="KW-0812">Transmembrane</keyword>
<dbReference type="EMBL" id="AUZY01008208">
    <property type="protein sequence ID" value="EQD47019.1"/>
    <property type="molecule type" value="Genomic_DNA"/>
</dbReference>
<protein>
    <submittedName>
        <fullName evidence="2">Major facilitator superfamily permease</fullName>
    </submittedName>
</protein>
<gene>
    <name evidence="2" type="ORF">B1B_12526</name>
</gene>
<feature type="transmembrane region" description="Helical" evidence="1">
    <location>
        <begin position="51"/>
        <end position="70"/>
    </location>
</feature>
<dbReference type="SUPFAM" id="SSF103473">
    <property type="entry name" value="MFS general substrate transporter"/>
    <property type="match status" value="1"/>
</dbReference>
<comment type="caution">
    <text evidence="2">The sequence shown here is derived from an EMBL/GenBank/DDBJ whole genome shotgun (WGS) entry which is preliminary data.</text>
</comment>
<keyword evidence="1" id="KW-1133">Transmembrane helix</keyword>
<dbReference type="InterPro" id="IPR036259">
    <property type="entry name" value="MFS_trans_sf"/>
</dbReference>
<accession>T1B2D3</accession>
<sequence length="75" mass="8055">ETYEPSIVSRIARGSVAGRGMGLLSVFRSIGMFSGNLVFGLLYFFTSDVYSYTYAAVVAFAAAAIVLVAGRSFER</sequence>
<reference evidence="2" key="2">
    <citation type="journal article" date="2014" name="ISME J.">
        <title>Microbial stratification in low pH oxic and suboxic macroscopic growths along an acid mine drainage.</title>
        <authorList>
            <person name="Mendez-Garcia C."/>
            <person name="Mesa V."/>
            <person name="Sprenger R.R."/>
            <person name="Richter M."/>
            <person name="Diez M.S."/>
            <person name="Solano J."/>
            <person name="Bargiela R."/>
            <person name="Golyshina O.V."/>
            <person name="Manteca A."/>
            <person name="Ramos J.L."/>
            <person name="Gallego J.R."/>
            <person name="Llorente I."/>
            <person name="Martins Dos Santos V.A."/>
            <person name="Jensen O.N."/>
            <person name="Pelaez A.I."/>
            <person name="Sanchez J."/>
            <person name="Ferrer M."/>
        </authorList>
    </citation>
    <scope>NUCLEOTIDE SEQUENCE</scope>
</reference>
<name>T1B2D3_9ZZZZ</name>
<keyword evidence="1" id="KW-0472">Membrane</keyword>
<evidence type="ECO:0000313" key="2">
    <source>
        <dbReference type="EMBL" id="EQD47019.1"/>
    </source>
</evidence>
<dbReference type="Gene3D" id="1.20.1250.20">
    <property type="entry name" value="MFS general substrate transporter like domains"/>
    <property type="match status" value="1"/>
</dbReference>
<feature type="non-terminal residue" evidence="2">
    <location>
        <position position="1"/>
    </location>
</feature>
<reference evidence="2" key="1">
    <citation type="submission" date="2013-08" db="EMBL/GenBank/DDBJ databases">
        <authorList>
            <person name="Mendez C."/>
            <person name="Richter M."/>
            <person name="Ferrer M."/>
            <person name="Sanchez J."/>
        </authorList>
    </citation>
    <scope>NUCLEOTIDE SEQUENCE</scope>
</reference>
<proteinExistence type="predicted"/>
<organism evidence="2">
    <name type="scientific">mine drainage metagenome</name>
    <dbReference type="NCBI Taxonomy" id="410659"/>
    <lineage>
        <taxon>unclassified sequences</taxon>
        <taxon>metagenomes</taxon>
        <taxon>ecological metagenomes</taxon>
    </lineage>
</organism>